<reference evidence="1" key="1">
    <citation type="submission" date="2022-11" db="EMBL/GenBank/DDBJ databases">
        <authorList>
            <person name="Petersen C."/>
        </authorList>
    </citation>
    <scope>NUCLEOTIDE SEQUENCE</scope>
    <source>
        <strain evidence="1">IBT 22155</strain>
    </source>
</reference>
<dbReference type="InterPro" id="IPR053037">
    <property type="entry name" value="Pericyclase_pydY-like"/>
</dbReference>
<dbReference type="Proteomes" id="UP001149079">
    <property type="component" value="Unassembled WGS sequence"/>
</dbReference>
<dbReference type="RefSeq" id="XP_056521175.1">
    <property type="nucleotide sequence ID" value="XM_056667579.1"/>
</dbReference>
<keyword evidence="2" id="KW-1185">Reference proteome</keyword>
<gene>
    <name evidence="1" type="ORF">N7515_006835</name>
</gene>
<evidence type="ECO:0000313" key="2">
    <source>
        <dbReference type="Proteomes" id="UP001149079"/>
    </source>
</evidence>
<dbReference type="OrthoDB" id="425354at2759"/>
<accession>A0A9W9GWS3</accession>
<proteinExistence type="predicted"/>
<reference evidence="1" key="2">
    <citation type="journal article" date="2023" name="IMA Fungus">
        <title>Comparative genomic study of the Penicillium genus elucidates a diverse pangenome and 15 lateral gene transfer events.</title>
        <authorList>
            <person name="Petersen C."/>
            <person name="Sorensen T."/>
            <person name="Nielsen M.R."/>
            <person name="Sondergaard T.E."/>
            <person name="Sorensen J.L."/>
            <person name="Fitzpatrick D.A."/>
            <person name="Frisvad J.C."/>
            <person name="Nielsen K.L."/>
        </authorList>
    </citation>
    <scope>NUCLEOTIDE SEQUENCE</scope>
    <source>
        <strain evidence="1">IBT 22155</strain>
    </source>
</reference>
<name>A0A9W9GWS3_9EURO</name>
<comment type="caution">
    <text evidence="1">The sequence shown here is derived from an EMBL/GenBank/DDBJ whole genome shotgun (WGS) entry which is preliminary data.</text>
</comment>
<dbReference type="PANTHER" id="PTHR38115">
    <property type="entry name" value="LIPOCALIN-LIKE DOMAIN-CONTAINING PROTEIN"/>
    <property type="match status" value="1"/>
</dbReference>
<organism evidence="1 2">
    <name type="scientific">Penicillium bovifimosum</name>
    <dbReference type="NCBI Taxonomy" id="126998"/>
    <lineage>
        <taxon>Eukaryota</taxon>
        <taxon>Fungi</taxon>
        <taxon>Dikarya</taxon>
        <taxon>Ascomycota</taxon>
        <taxon>Pezizomycotina</taxon>
        <taxon>Eurotiomycetes</taxon>
        <taxon>Eurotiomycetidae</taxon>
        <taxon>Eurotiales</taxon>
        <taxon>Aspergillaceae</taxon>
        <taxon>Penicillium</taxon>
    </lineage>
</organism>
<evidence type="ECO:0000313" key="1">
    <source>
        <dbReference type="EMBL" id="KAJ5130796.1"/>
    </source>
</evidence>
<dbReference type="EMBL" id="JAPQKL010000005">
    <property type="protein sequence ID" value="KAJ5130796.1"/>
    <property type="molecule type" value="Genomic_DNA"/>
</dbReference>
<dbReference type="AlphaFoldDB" id="A0A9W9GWS3"/>
<dbReference type="GeneID" id="81406749"/>
<sequence>MATPRDITIDNLNGNWTLNKALSSEVDPILKLQEINWLFRKAIAVTDICLRICTSHTLNSQTGEDVVKIDFLQTPSVGRLASTTETRTLNWKAQQHFDYFFGEAECRSSFVRASSGSKNDGRLRPDFELQVGPLNMDIKRFLRGEISPYADKTNSISEGFLVEEPGDGQGRGLWVHTHERSVRSDWEVEQIWGFEMIDEKRYFTRRLVVTGSKGRHICGRLVYDFKGYHT</sequence>
<protein>
    <submittedName>
        <fullName evidence="1">Uncharacterized protein</fullName>
    </submittedName>
</protein>
<dbReference type="PANTHER" id="PTHR38115:SF1">
    <property type="entry name" value="LIPOCALIN-LIKE DOMAIN-CONTAINING PROTEIN"/>
    <property type="match status" value="1"/>
</dbReference>